<keyword evidence="3" id="KW-0223">Dioxygenase</keyword>
<dbReference type="GO" id="GO:0051213">
    <property type="term" value="F:dioxygenase activity"/>
    <property type="evidence" value="ECO:0007669"/>
    <property type="project" value="UniProtKB-KW"/>
</dbReference>
<dbReference type="RefSeq" id="WP_090303474.1">
    <property type="nucleotide sequence ID" value="NZ_FNFE01000001.1"/>
</dbReference>
<dbReference type="EMBL" id="FNFE01000001">
    <property type="protein sequence ID" value="SDJ56676.1"/>
    <property type="molecule type" value="Genomic_DNA"/>
</dbReference>
<organism evidence="3 4">
    <name type="scientific">Natronorubrum texcoconense</name>
    <dbReference type="NCBI Taxonomy" id="1095776"/>
    <lineage>
        <taxon>Archaea</taxon>
        <taxon>Methanobacteriati</taxon>
        <taxon>Methanobacteriota</taxon>
        <taxon>Stenosarchaea group</taxon>
        <taxon>Halobacteria</taxon>
        <taxon>Halobacteriales</taxon>
        <taxon>Natrialbaceae</taxon>
        <taxon>Natronorubrum</taxon>
    </lineage>
</organism>
<keyword evidence="3" id="KW-0560">Oxidoreductase</keyword>
<dbReference type="PANTHER" id="PTHR43048:SF3">
    <property type="entry name" value="METHYLMALONYL-COA EPIMERASE, MITOCHONDRIAL"/>
    <property type="match status" value="1"/>
</dbReference>
<proteinExistence type="predicted"/>
<sequence>MVTPDAFYHVALKVPDVGDAVAFYRDTLGGDLIEHEQPDEEATGATAVEHAALMIGDKHLYVFDRAPYEAAGLVDELPYGVLHFGYTVDDVDAAVTDLADDVSFVMEPTVFGELKVAFFEDPAGTRIELLEYLD</sequence>
<dbReference type="GO" id="GO:0046491">
    <property type="term" value="P:L-methylmalonyl-CoA metabolic process"/>
    <property type="evidence" value="ECO:0007669"/>
    <property type="project" value="TreeGrafter"/>
</dbReference>
<evidence type="ECO:0000313" key="4">
    <source>
        <dbReference type="Proteomes" id="UP000198882"/>
    </source>
</evidence>
<protein>
    <submittedName>
        <fullName evidence="3">Catechol 2,3-dioxygenase</fullName>
    </submittedName>
</protein>
<dbReference type="GO" id="GO:0004493">
    <property type="term" value="F:methylmalonyl-CoA epimerase activity"/>
    <property type="evidence" value="ECO:0007669"/>
    <property type="project" value="TreeGrafter"/>
</dbReference>
<feature type="domain" description="VOC" evidence="2">
    <location>
        <begin position="6"/>
        <end position="132"/>
    </location>
</feature>
<dbReference type="InterPro" id="IPR051785">
    <property type="entry name" value="MMCE/EMCE_epimerase"/>
</dbReference>
<dbReference type="InterPro" id="IPR004360">
    <property type="entry name" value="Glyas_Fos-R_dOase_dom"/>
</dbReference>
<keyword evidence="1" id="KW-0479">Metal-binding</keyword>
<dbReference type="PROSITE" id="PS51819">
    <property type="entry name" value="VOC"/>
    <property type="match status" value="1"/>
</dbReference>
<gene>
    <name evidence="3" type="ORF">SAMN04515672_1010</name>
</gene>
<dbReference type="PANTHER" id="PTHR43048">
    <property type="entry name" value="METHYLMALONYL-COA EPIMERASE"/>
    <property type="match status" value="1"/>
</dbReference>
<dbReference type="InterPro" id="IPR037523">
    <property type="entry name" value="VOC_core"/>
</dbReference>
<dbReference type="GO" id="GO:0046872">
    <property type="term" value="F:metal ion binding"/>
    <property type="evidence" value="ECO:0007669"/>
    <property type="project" value="UniProtKB-KW"/>
</dbReference>
<dbReference type="InterPro" id="IPR029068">
    <property type="entry name" value="Glyas_Bleomycin-R_OHBP_Dase"/>
</dbReference>
<evidence type="ECO:0000259" key="2">
    <source>
        <dbReference type="PROSITE" id="PS51819"/>
    </source>
</evidence>
<reference evidence="4" key="1">
    <citation type="submission" date="2016-10" db="EMBL/GenBank/DDBJ databases">
        <authorList>
            <person name="Varghese N."/>
            <person name="Submissions S."/>
        </authorList>
    </citation>
    <scope>NUCLEOTIDE SEQUENCE [LARGE SCALE GENOMIC DNA]</scope>
    <source>
        <strain evidence="4">B4,CECT 8067,JCM 17497</strain>
    </source>
</reference>
<accession>A0A1G8US39</accession>
<dbReference type="Pfam" id="PF00903">
    <property type="entry name" value="Glyoxalase"/>
    <property type="match status" value="1"/>
</dbReference>
<keyword evidence="4" id="KW-1185">Reference proteome</keyword>
<name>A0A1G8US39_9EURY</name>
<evidence type="ECO:0000313" key="3">
    <source>
        <dbReference type="EMBL" id="SDJ56676.1"/>
    </source>
</evidence>
<dbReference type="Proteomes" id="UP000198882">
    <property type="component" value="Unassembled WGS sequence"/>
</dbReference>
<dbReference type="Gene3D" id="3.10.180.10">
    <property type="entry name" value="2,3-Dihydroxybiphenyl 1,2-Dioxygenase, domain 1"/>
    <property type="match status" value="1"/>
</dbReference>
<dbReference type="OrthoDB" id="6111at2157"/>
<dbReference type="SUPFAM" id="SSF54593">
    <property type="entry name" value="Glyoxalase/Bleomycin resistance protein/Dihydroxybiphenyl dioxygenase"/>
    <property type="match status" value="1"/>
</dbReference>
<dbReference type="AlphaFoldDB" id="A0A1G8US39"/>
<evidence type="ECO:0000256" key="1">
    <source>
        <dbReference type="ARBA" id="ARBA00022723"/>
    </source>
</evidence>